<dbReference type="InterPro" id="IPR009781">
    <property type="entry name" value="DUF1345"/>
</dbReference>
<sequence>MARGGAKLGNRLAPARFVLFLVLLVAAFAGDRLLLEPGSLADSLAMSFDIAALVFLVSLIPLLRGAGTARMRRHAAENDANRVLVLMVTTIVTMVVLAAISGELPPASAGDRLAMVKLIGTLLLAWLFTNMVYALHYAHLYYSSHDGTDRGGIEFPGTRTPDYLDFAYFSFTLGMTFQTSDTQITARTIRRIATMHSFVAFVFNIGVVAFTINALG</sequence>
<dbReference type="eggNOG" id="COG4291">
    <property type="taxonomic scope" value="Bacteria"/>
</dbReference>
<evidence type="ECO:0008006" key="4">
    <source>
        <dbReference type="Google" id="ProtNLM"/>
    </source>
</evidence>
<dbReference type="Pfam" id="PF07077">
    <property type="entry name" value="DUF1345"/>
    <property type="match status" value="1"/>
</dbReference>
<dbReference type="KEGG" id="nar:Saro_0291"/>
<evidence type="ECO:0000313" key="2">
    <source>
        <dbReference type="EMBL" id="ABD24739.1"/>
    </source>
</evidence>
<dbReference type="HOGENOM" id="CLU_098677_1_0_5"/>
<feature type="transmembrane region" description="Helical" evidence="1">
    <location>
        <begin position="197"/>
        <end position="215"/>
    </location>
</feature>
<dbReference type="Proteomes" id="UP000009134">
    <property type="component" value="Chromosome"/>
</dbReference>
<keyword evidence="1" id="KW-0812">Transmembrane</keyword>
<dbReference type="EMBL" id="CP000248">
    <property type="protein sequence ID" value="ABD24739.1"/>
    <property type="molecule type" value="Genomic_DNA"/>
</dbReference>
<accession>Q2GBN4</accession>
<proteinExistence type="predicted"/>
<feature type="transmembrane region" description="Helical" evidence="1">
    <location>
        <begin position="114"/>
        <end position="135"/>
    </location>
</feature>
<reference evidence="3" key="1">
    <citation type="submission" date="2006-01" db="EMBL/GenBank/DDBJ databases">
        <title>Complete sequence of Novosphingobium aromaticivorans DSM 12444.</title>
        <authorList>
            <consortium name="US DOE Joint Genome Institute"/>
            <person name="Copeland A."/>
            <person name="Lucas S."/>
            <person name="Lapidus A."/>
            <person name="Barry K."/>
            <person name="Detter J.C."/>
            <person name="Glavina T."/>
            <person name="Hammon N."/>
            <person name="Israni S."/>
            <person name="Pitluck S."/>
            <person name="Chain P."/>
            <person name="Malfatti S."/>
            <person name="Shin M."/>
            <person name="Vergez L."/>
            <person name="Schmutz J."/>
            <person name="Larimer F."/>
            <person name="Land M."/>
            <person name="Kyrpides N."/>
            <person name="Ivanova N."/>
            <person name="Fredrickson J."/>
            <person name="Balkwill D."/>
            <person name="Romine M.F."/>
            <person name="Richardson P."/>
        </authorList>
    </citation>
    <scope>NUCLEOTIDE SEQUENCE [LARGE SCALE GENOMIC DNA]</scope>
    <source>
        <strain evidence="3">ATCC 700278 / DSM 12444 / CCUG 56034 / CIP 105152 / NBRC 16084 / F199</strain>
    </source>
</reference>
<protein>
    <recommendedName>
        <fullName evidence="4">Transmembrane protein</fullName>
    </recommendedName>
</protein>
<feature type="transmembrane region" description="Helical" evidence="1">
    <location>
        <begin position="45"/>
        <end position="63"/>
    </location>
</feature>
<dbReference type="AlphaFoldDB" id="Q2GBN4"/>
<dbReference type="RefSeq" id="WP_011443953.1">
    <property type="nucleotide sequence ID" value="NC_007794.1"/>
</dbReference>
<gene>
    <name evidence="2" type="ordered locus">Saro_0291</name>
</gene>
<keyword evidence="3" id="KW-1185">Reference proteome</keyword>
<name>Q2GBN4_NOVAD</name>
<keyword evidence="1" id="KW-0472">Membrane</keyword>
<organism evidence="2 3">
    <name type="scientific">Novosphingobium aromaticivorans (strain ATCC 700278 / DSM 12444 / CCUG 56034 / CIP 105152 / NBRC 16084 / F199)</name>
    <dbReference type="NCBI Taxonomy" id="279238"/>
    <lineage>
        <taxon>Bacteria</taxon>
        <taxon>Pseudomonadati</taxon>
        <taxon>Pseudomonadota</taxon>
        <taxon>Alphaproteobacteria</taxon>
        <taxon>Sphingomonadales</taxon>
        <taxon>Sphingomonadaceae</taxon>
        <taxon>Novosphingobium</taxon>
    </lineage>
</organism>
<evidence type="ECO:0000313" key="3">
    <source>
        <dbReference type="Proteomes" id="UP000009134"/>
    </source>
</evidence>
<feature type="transmembrane region" description="Helical" evidence="1">
    <location>
        <begin position="83"/>
        <end position="102"/>
    </location>
</feature>
<evidence type="ECO:0000256" key="1">
    <source>
        <dbReference type="SAM" id="Phobius"/>
    </source>
</evidence>
<dbReference type="STRING" id="279238.Saro_0291"/>
<keyword evidence="1" id="KW-1133">Transmembrane helix</keyword>